<dbReference type="GO" id="GO:0005829">
    <property type="term" value="C:cytosol"/>
    <property type="evidence" value="ECO:0007669"/>
    <property type="project" value="TreeGrafter"/>
</dbReference>
<protein>
    <recommendedName>
        <fullName evidence="3">Cof subfamily of IIB subfamily of haloacid dehalogenase superfamily/HAD-superfamily hydrolase, subfamily IIB</fullName>
    </recommendedName>
</protein>
<dbReference type="SFLD" id="SFLDG01140">
    <property type="entry name" value="C2.B:_Phosphomannomutase_and_P"/>
    <property type="match status" value="1"/>
</dbReference>
<keyword evidence="2" id="KW-1185">Reference proteome</keyword>
<dbReference type="NCBIfam" id="TIGR00099">
    <property type="entry name" value="Cof-subfamily"/>
    <property type="match status" value="1"/>
</dbReference>
<dbReference type="Gene3D" id="3.30.1240.10">
    <property type="match status" value="1"/>
</dbReference>
<sequence>MSGAAAGIRLLVSDIDGTLVDHDKALTDATVAAVARLRAAGIGFALISARPRSGIAPLAERLALDGLLAAFNGGTIFDAAGTVLGRHLVPHAVAEHALTVGRAAGATLWLFADDRWYASNGDDPHTARERRSTFQEPTVVDGFADLLDRVDKVTIVSDDQDLLDGVTEQLRAAHGTEATIARSQRYYLDITATAANKGAGLAALARAAGVPLEAVAAIGDMANDLPMLTRAALAIAMGQAPDEVKAAADWVTASNDEDGVAAAIDRLLSR</sequence>
<dbReference type="AlphaFoldDB" id="A0A285QWX4"/>
<accession>A0A285QWX4</accession>
<proteinExistence type="predicted"/>
<dbReference type="InterPro" id="IPR000150">
    <property type="entry name" value="Cof"/>
</dbReference>
<dbReference type="EMBL" id="OBMI01000002">
    <property type="protein sequence ID" value="SOB86423.1"/>
    <property type="molecule type" value="Genomic_DNA"/>
</dbReference>
<dbReference type="PANTHER" id="PTHR10000:SF8">
    <property type="entry name" value="HAD SUPERFAMILY HYDROLASE-LIKE, TYPE 3"/>
    <property type="match status" value="1"/>
</dbReference>
<dbReference type="NCBIfam" id="TIGR01484">
    <property type="entry name" value="HAD-SF-IIB"/>
    <property type="match status" value="1"/>
</dbReference>
<reference evidence="1 2" key="1">
    <citation type="submission" date="2017-07" db="EMBL/GenBank/DDBJ databases">
        <authorList>
            <person name="Sun Z.S."/>
            <person name="Albrecht U."/>
            <person name="Echele G."/>
            <person name="Lee C.C."/>
        </authorList>
    </citation>
    <scope>NUCLEOTIDE SEQUENCE [LARGE SCALE GENOMIC DNA]</scope>
    <source>
        <strain evidence="1 2">CGMCC 1.12672</strain>
    </source>
</reference>
<evidence type="ECO:0000313" key="1">
    <source>
        <dbReference type="EMBL" id="SOB86423.1"/>
    </source>
</evidence>
<dbReference type="InterPro" id="IPR023214">
    <property type="entry name" value="HAD_sf"/>
</dbReference>
<dbReference type="GO" id="GO:0000287">
    <property type="term" value="F:magnesium ion binding"/>
    <property type="evidence" value="ECO:0007669"/>
    <property type="project" value="TreeGrafter"/>
</dbReference>
<dbReference type="SFLD" id="SFLDS00003">
    <property type="entry name" value="Haloacid_Dehalogenase"/>
    <property type="match status" value="1"/>
</dbReference>
<name>A0A285QWX4_9SPHN</name>
<dbReference type="InterPro" id="IPR036412">
    <property type="entry name" value="HAD-like_sf"/>
</dbReference>
<gene>
    <name evidence="1" type="ORF">SAMN06297144_1528</name>
</gene>
<dbReference type="InterPro" id="IPR006379">
    <property type="entry name" value="HAD-SF_hydro_IIB"/>
</dbReference>
<dbReference type="Pfam" id="PF08282">
    <property type="entry name" value="Hydrolase_3"/>
    <property type="match status" value="1"/>
</dbReference>
<dbReference type="SUPFAM" id="SSF56784">
    <property type="entry name" value="HAD-like"/>
    <property type="match status" value="1"/>
</dbReference>
<organism evidence="1 2">
    <name type="scientific">Sphingomonas guangdongensis</name>
    <dbReference type="NCBI Taxonomy" id="1141890"/>
    <lineage>
        <taxon>Bacteria</taxon>
        <taxon>Pseudomonadati</taxon>
        <taxon>Pseudomonadota</taxon>
        <taxon>Alphaproteobacteria</taxon>
        <taxon>Sphingomonadales</taxon>
        <taxon>Sphingomonadaceae</taxon>
        <taxon>Sphingomonas</taxon>
    </lineage>
</organism>
<evidence type="ECO:0000313" key="2">
    <source>
        <dbReference type="Proteomes" id="UP000219494"/>
    </source>
</evidence>
<dbReference type="Gene3D" id="3.40.50.1000">
    <property type="entry name" value="HAD superfamily/HAD-like"/>
    <property type="match status" value="1"/>
</dbReference>
<evidence type="ECO:0008006" key="3">
    <source>
        <dbReference type="Google" id="ProtNLM"/>
    </source>
</evidence>
<dbReference type="PANTHER" id="PTHR10000">
    <property type="entry name" value="PHOSPHOSERINE PHOSPHATASE"/>
    <property type="match status" value="1"/>
</dbReference>
<dbReference type="GO" id="GO:0016791">
    <property type="term" value="F:phosphatase activity"/>
    <property type="evidence" value="ECO:0007669"/>
    <property type="project" value="TreeGrafter"/>
</dbReference>
<dbReference type="Proteomes" id="UP000219494">
    <property type="component" value="Unassembled WGS sequence"/>
</dbReference>
<dbReference type="RefSeq" id="WP_097063454.1">
    <property type="nucleotide sequence ID" value="NZ_OBMI01000002.1"/>
</dbReference>
<dbReference type="OrthoDB" id="7847955at2"/>